<comment type="caution">
    <text evidence="4">The sequence shown here is derived from an EMBL/GenBank/DDBJ whole genome shotgun (WGS) entry which is preliminary data.</text>
</comment>
<evidence type="ECO:0000313" key="4">
    <source>
        <dbReference type="EMBL" id="MFD2683013.1"/>
    </source>
</evidence>
<sequence>MAVLSGSSRPNGNTETLALLAVEKRNYKLFNLKDYHINPINDLRHDPNGFQPVDDDYEELIKELLEYDVWVYATPIYWYGMSGVMKNFIDRWSQFLRDPQLQFKEKMSQKKAYVVICGGDQAKVKGLPLIMQFKYIFDFVGTEFGGYVIGQASKPEDIHKDAHALEQAKSLLEV</sequence>
<evidence type="ECO:0000256" key="2">
    <source>
        <dbReference type="ARBA" id="ARBA00022643"/>
    </source>
</evidence>
<dbReference type="InterPro" id="IPR051796">
    <property type="entry name" value="ISF_SsuE-like"/>
</dbReference>
<name>A0ABW5RWS7_9BACI</name>
<keyword evidence="1" id="KW-0285">Flavoprotein</keyword>
<proteinExistence type="predicted"/>
<dbReference type="SUPFAM" id="SSF52218">
    <property type="entry name" value="Flavoproteins"/>
    <property type="match status" value="1"/>
</dbReference>
<dbReference type="Gene3D" id="3.40.50.360">
    <property type="match status" value="1"/>
</dbReference>
<keyword evidence="2" id="KW-0288">FMN</keyword>
<dbReference type="EMBL" id="JBHUMF010000033">
    <property type="protein sequence ID" value="MFD2683013.1"/>
    <property type="molecule type" value="Genomic_DNA"/>
</dbReference>
<organism evidence="4 5">
    <name type="scientific">Bacillus seohaeanensis</name>
    <dbReference type="NCBI Taxonomy" id="284580"/>
    <lineage>
        <taxon>Bacteria</taxon>
        <taxon>Bacillati</taxon>
        <taxon>Bacillota</taxon>
        <taxon>Bacilli</taxon>
        <taxon>Bacillales</taxon>
        <taxon>Bacillaceae</taxon>
        <taxon>Bacillus</taxon>
    </lineage>
</organism>
<keyword evidence="5" id="KW-1185">Reference proteome</keyword>
<protein>
    <submittedName>
        <fullName evidence="4">Flavodoxin family protein</fullName>
    </submittedName>
</protein>
<reference evidence="5" key="1">
    <citation type="journal article" date="2019" name="Int. J. Syst. Evol. Microbiol.">
        <title>The Global Catalogue of Microorganisms (GCM) 10K type strain sequencing project: providing services to taxonomists for standard genome sequencing and annotation.</title>
        <authorList>
            <consortium name="The Broad Institute Genomics Platform"/>
            <consortium name="The Broad Institute Genome Sequencing Center for Infectious Disease"/>
            <person name="Wu L."/>
            <person name="Ma J."/>
        </authorList>
    </citation>
    <scope>NUCLEOTIDE SEQUENCE [LARGE SCALE GENOMIC DNA]</scope>
    <source>
        <strain evidence="5">KCTC 3913</strain>
    </source>
</reference>
<accession>A0ABW5RWS7</accession>
<evidence type="ECO:0000256" key="1">
    <source>
        <dbReference type="ARBA" id="ARBA00022630"/>
    </source>
</evidence>
<dbReference type="Proteomes" id="UP001597506">
    <property type="component" value="Unassembled WGS sequence"/>
</dbReference>
<dbReference type="PANTHER" id="PTHR43278">
    <property type="entry name" value="NAD(P)H-DEPENDENT FMN-CONTAINING OXIDOREDUCTASE YWQN-RELATED"/>
    <property type="match status" value="1"/>
</dbReference>
<feature type="domain" description="NADPH-dependent FMN reductase-like" evidence="3">
    <location>
        <begin position="2"/>
        <end position="122"/>
    </location>
</feature>
<evidence type="ECO:0000259" key="3">
    <source>
        <dbReference type="Pfam" id="PF03358"/>
    </source>
</evidence>
<gene>
    <name evidence="4" type="ORF">ACFSUL_19900</name>
</gene>
<dbReference type="RefSeq" id="WP_377937964.1">
    <property type="nucleotide sequence ID" value="NZ_JBHUMF010000033.1"/>
</dbReference>
<dbReference type="InterPro" id="IPR029039">
    <property type="entry name" value="Flavoprotein-like_sf"/>
</dbReference>
<dbReference type="Pfam" id="PF03358">
    <property type="entry name" value="FMN_red"/>
    <property type="match status" value="1"/>
</dbReference>
<evidence type="ECO:0000313" key="5">
    <source>
        <dbReference type="Proteomes" id="UP001597506"/>
    </source>
</evidence>
<dbReference type="PANTHER" id="PTHR43278:SF4">
    <property type="entry name" value="NAD(P)H-DEPENDENT FMN-CONTAINING OXIDOREDUCTASE YWQN-RELATED"/>
    <property type="match status" value="1"/>
</dbReference>
<dbReference type="InterPro" id="IPR005025">
    <property type="entry name" value="FMN_Rdtase-like_dom"/>
</dbReference>